<gene>
    <name evidence="2" type="primary">Contig11369.g12150</name>
    <name evidence="2" type="ORF">STYLEM_1483</name>
</gene>
<organism evidence="2 3">
    <name type="scientific">Stylonychia lemnae</name>
    <name type="common">Ciliate</name>
    <dbReference type="NCBI Taxonomy" id="5949"/>
    <lineage>
        <taxon>Eukaryota</taxon>
        <taxon>Sar</taxon>
        <taxon>Alveolata</taxon>
        <taxon>Ciliophora</taxon>
        <taxon>Intramacronucleata</taxon>
        <taxon>Spirotrichea</taxon>
        <taxon>Stichotrichia</taxon>
        <taxon>Sporadotrichida</taxon>
        <taxon>Oxytrichidae</taxon>
        <taxon>Stylonychinae</taxon>
        <taxon>Stylonychia</taxon>
    </lineage>
</organism>
<proteinExistence type="predicted"/>
<accession>A0A077ZVQ7</accession>
<dbReference type="InParanoid" id="A0A077ZVQ7"/>
<name>A0A077ZVQ7_STYLE</name>
<protein>
    <submittedName>
        <fullName evidence="2">Uncharacterized protein</fullName>
    </submittedName>
</protein>
<evidence type="ECO:0000313" key="3">
    <source>
        <dbReference type="Proteomes" id="UP000039865"/>
    </source>
</evidence>
<feature type="coiled-coil region" evidence="1">
    <location>
        <begin position="118"/>
        <end position="145"/>
    </location>
</feature>
<keyword evidence="3" id="KW-1185">Reference proteome</keyword>
<dbReference type="EMBL" id="CCKQ01001415">
    <property type="protein sequence ID" value="CDW72521.1"/>
    <property type="molecule type" value="Genomic_DNA"/>
</dbReference>
<dbReference type="AlphaFoldDB" id="A0A077ZVQ7"/>
<evidence type="ECO:0000313" key="2">
    <source>
        <dbReference type="EMBL" id="CDW72521.1"/>
    </source>
</evidence>
<dbReference type="Proteomes" id="UP000039865">
    <property type="component" value="Unassembled WGS sequence"/>
</dbReference>
<reference evidence="2 3" key="1">
    <citation type="submission" date="2014-06" db="EMBL/GenBank/DDBJ databases">
        <authorList>
            <person name="Swart Estienne"/>
        </authorList>
    </citation>
    <scope>NUCLEOTIDE SEQUENCE [LARGE SCALE GENOMIC DNA]</scope>
    <source>
        <strain evidence="2 3">130c</strain>
    </source>
</reference>
<keyword evidence="1" id="KW-0175">Coiled coil</keyword>
<sequence length="436" mass="51280">MDHTLTIQFTQTLTNRPLSPTPLSQCRVFQQVQEISDYQPQYNTTQYNKYDHYANGEICLESKMQQESYLNEDCKSDDSEDARQNMIQNLNQGAALDQSFSFSQYISDDLTTCSLTDIENISHQLQLLNEDNQFQREAITSCEEQQLNILWSSQPSLNQCFSPNSESSYHQYVKDLPAEDNESSFSNFNSLAQQIIKPSISDCPKTQDGQISSPTQFKDYIIDTFQNESTENIQSEDCNQDRFKISRINFFQITLERKKQLILGQFMQPFNLMVSAKEINEFSIILDQLKRLDENSPQLRQYIGYLVSMTRQVLRFKETNSHSKSRLILEQTLNPHKNQLKFNQIYTKFINLITQEEEYNVFKIQRVCQQFLNIESITQTNNQQYLLQDLENLINDLRFRLQLQITEQLSEVDKLLEEMPVQAYNLFKHFLNRICQ</sequence>
<evidence type="ECO:0000256" key="1">
    <source>
        <dbReference type="SAM" id="Coils"/>
    </source>
</evidence>